<dbReference type="SUPFAM" id="SSF82153">
    <property type="entry name" value="FAS1 domain"/>
    <property type="match status" value="1"/>
</dbReference>
<dbReference type="InterPro" id="IPR036378">
    <property type="entry name" value="FAS1_dom_sf"/>
</dbReference>
<keyword evidence="2" id="KW-0732">Signal</keyword>
<dbReference type="Gene3D" id="2.30.180.10">
    <property type="entry name" value="FAS1 domain"/>
    <property type="match status" value="1"/>
</dbReference>
<dbReference type="Pfam" id="PF02469">
    <property type="entry name" value="Fasciclin"/>
    <property type="match status" value="1"/>
</dbReference>
<reference evidence="4 5" key="1">
    <citation type="journal article" date="2016" name="BMC Genomics">
        <title>Comparative genomics reveals Cyclospora cayetanensis possesses coccidia-like metabolism and invasion components but unique surface antigens.</title>
        <authorList>
            <person name="Liu S."/>
            <person name="Wang L."/>
            <person name="Zheng H."/>
            <person name="Xu Z."/>
            <person name="Roellig D.M."/>
            <person name="Li N."/>
            <person name="Frace M.A."/>
            <person name="Tang K."/>
            <person name="Arrowood M.J."/>
            <person name="Moss D.M."/>
            <person name="Zhang L."/>
            <person name="Feng Y."/>
            <person name="Xiao L."/>
        </authorList>
    </citation>
    <scope>NUCLEOTIDE SEQUENCE [LARGE SCALE GENOMIC DNA]</scope>
    <source>
        <strain evidence="4 5">CHN_HEN01</strain>
    </source>
</reference>
<feature type="signal peptide" evidence="2">
    <location>
        <begin position="1"/>
        <end position="31"/>
    </location>
</feature>
<feature type="compositionally biased region" description="Polar residues" evidence="1">
    <location>
        <begin position="425"/>
        <end position="444"/>
    </location>
</feature>
<dbReference type="InterPro" id="IPR000782">
    <property type="entry name" value="FAS1_domain"/>
</dbReference>
<feature type="region of interest" description="Disordered" evidence="1">
    <location>
        <begin position="269"/>
        <end position="290"/>
    </location>
</feature>
<dbReference type="SMART" id="SM00554">
    <property type="entry name" value="FAS1"/>
    <property type="match status" value="1"/>
</dbReference>
<dbReference type="EMBL" id="JROU02000642">
    <property type="protein sequence ID" value="OEH78743.1"/>
    <property type="molecule type" value="Genomic_DNA"/>
</dbReference>
<feature type="chain" id="PRO_5008914167" evidence="2">
    <location>
        <begin position="32"/>
        <end position="520"/>
    </location>
</feature>
<name>A0A1D3D5L4_9EIME</name>
<comment type="caution">
    <text evidence="4">The sequence shown here is derived from an EMBL/GenBank/DDBJ whole genome shotgun (WGS) entry which is preliminary data.</text>
</comment>
<dbReference type="InParanoid" id="A0A1D3D5L4"/>
<organism evidence="4 5">
    <name type="scientific">Cyclospora cayetanensis</name>
    <dbReference type="NCBI Taxonomy" id="88456"/>
    <lineage>
        <taxon>Eukaryota</taxon>
        <taxon>Sar</taxon>
        <taxon>Alveolata</taxon>
        <taxon>Apicomplexa</taxon>
        <taxon>Conoidasida</taxon>
        <taxon>Coccidia</taxon>
        <taxon>Eucoccidiorida</taxon>
        <taxon>Eimeriorina</taxon>
        <taxon>Eimeriidae</taxon>
        <taxon>Cyclospora</taxon>
    </lineage>
</organism>
<feature type="domain" description="FAS1" evidence="3">
    <location>
        <begin position="68"/>
        <end position="213"/>
    </location>
</feature>
<feature type="compositionally biased region" description="Polar residues" evidence="1">
    <location>
        <begin position="488"/>
        <end position="497"/>
    </location>
</feature>
<gene>
    <name evidence="4" type="ORF">cyc_03860</name>
</gene>
<dbReference type="PROSITE" id="PS50213">
    <property type="entry name" value="FAS1"/>
    <property type="match status" value="1"/>
</dbReference>
<sequence>MTRRYLRLHGTFVPCCLLLVGAVCALWGASADPDGEALRSDRTAAVTADGVHKTLSGGSVQNPAINELLTVQDLAGLQGDLKQLNRLLKELGMTFYLEQSRDMTMFMPVDSAFSQLPFNIHELSWQAKWRIVQFHIIPNDIVDLDNELRDESKKDFESWEGAPLQITKEAPKEDEENGVASVEYVVNGEAKVISKPPKIETFNGATYKINRVLLPPSMTEEDLKPAKQEQRINPEVAQRLRRRPATEGTPTVAVEQELASVDGTVQMERSARDPRLPGSFRPDPLAQRSQVTPEFVRGINSQHARWDDSVYHRTPMSQVKDERKPQDEIMGFQQEPEDAEGFEARIKVLGHTEGAVLPTDGSHPAMTRISGTGARSTGIGLAFESSENPESAPSDPISQFINVLLGGGSVQPKERVKDEIKNEAPENQQRNTVSATAKKQQGQQREAEPSLFSVALTPTEGPRVQALGLTEGLLPSEELITQHWANRGSKTPAQNARRSGEQQKALPPFASLWNQIQSVP</sequence>
<feature type="region of interest" description="Disordered" evidence="1">
    <location>
        <begin position="485"/>
        <end position="520"/>
    </location>
</feature>
<protein>
    <submittedName>
        <fullName evidence="4">Fasciclin domain-containing protein</fullName>
    </submittedName>
</protein>
<proteinExistence type="predicted"/>
<accession>A0A1D3D5L4</accession>
<dbReference type="VEuPathDB" id="ToxoDB:LOC34620482"/>
<keyword evidence="5" id="KW-1185">Reference proteome</keyword>
<feature type="region of interest" description="Disordered" evidence="1">
    <location>
        <begin position="421"/>
        <end position="450"/>
    </location>
</feature>
<evidence type="ECO:0000313" key="5">
    <source>
        <dbReference type="Proteomes" id="UP000095192"/>
    </source>
</evidence>
<evidence type="ECO:0000256" key="1">
    <source>
        <dbReference type="SAM" id="MobiDB-lite"/>
    </source>
</evidence>
<evidence type="ECO:0000259" key="3">
    <source>
        <dbReference type="PROSITE" id="PS50213"/>
    </source>
</evidence>
<dbReference type="Proteomes" id="UP000095192">
    <property type="component" value="Unassembled WGS sequence"/>
</dbReference>
<dbReference type="VEuPathDB" id="ToxoDB:cyc_03860"/>
<evidence type="ECO:0000256" key="2">
    <source>
        <dbReference type="SAM" id="SignalP"/>
    </source>
</evidence>
<evidence type="ECO:0000313" key="4">
    <source>
        <dbReference type="EMBL" id="OEH78743.1"/>
    </source>
</evidence>
<dbReference type="AlphaFoldDB" id="A0A1D3D5L4"/>